<evidence type="ECO:0000256" key="6">
    <source>
        <dbReference type="SAM" id="MobiDB-lite"/>
    </source>
</evidence>
<feature type="transmembrane region" description="Helical" evidence="7">
    <location>
        <begin position="66"/>
        <end position="87"/>
    </location>
</feature>
<feature type="region of interest" description="Disordered" evidence="6">
    <location>
        <begin position="101"/>
        <end position="135"/>
    </location>
</feature>
<feature type="transmembrane region" description="Helical" evidence="7">
    <location>
        <begin position="211"/>
        <end position="232"/>
    </location>
</feature>
<evidence type="ECO:0000256" key="7">
    <source>
        <dbReference type="SAM" id="Phobius"/>
    </source>
</evidence>
<dbReference type="RefSeq" id="WP_015400709.1">
    <property type="nucleotide sequence ID" value="NC_020302.1"/>
</dbReference>
<dbReference type="Proteomes" id="UP000011723">
    <property type="component" value="Chromosome"/>
</dbReference>
<feature type="transmembrane region" description="Helical" evidence="7">
    <location>
        <begin position="37"/>
        <end position="60"/>
    </location>
</feature>
<evidence type="ECO:0000256" key="4">
    <source>
        <dbReference type="ARBA" id="ARBA00022989"/>
    </source>
</evidence>
<keyword evidence="5 7" id="KW-0472">Membrane</keyword>
<evidence type="ECO:0000256" key="5">
    <source>
        <dbReference type="ARBA" id="ARBA00023136"/>
    </source>
</evidence>
<accession>M1NXR1</accession>
<dbReference type="AlphaFoldDB" id="M1NXR1"/>
<dbReference type="OrthoDB" id="5638726at2"/>
<keyword evidence="3 7" id="KW-0812">Transmembrane</keyword>
<dbReference type="PATRIC" id="fig|1121362.3.peg.1294"/>
<feature type="transmembrane region" description="Helical" evidence="7">
    <location>
        <begin position="6"/>
        <end position="25"/>
    </location>
</feature>
<dbReference type="KEGG" id="chn:A605_06420"/>
<protein>
    <submittedName>
        <fullName evidence="8">Lysine exporter protein</fullName>
    </submittedName>
</protein>
<proteinExistence type="predicted"/>
<dbReference type="HOGENOM" id="CLU_087840_0_0_11"/>
<sequence>MSIVLAGLLLGLSLIVAIGPQNILLIKQGVRREGITAVIIVCIVSDVILFTGGTLGVGALVEHAPLLLTVLKWAGVAYLGWFALIAFRDALAPGKISVVDSSEPHGGEPGGSGGGTALATRTRVEPEVRRGQRQRRQRSWVKPMWLAIALTWLNPGAYLDSLVMIGGMANQYGETLRWLFAGGALLASLIWFPVVGYGARVLSRPLSSPRVWRVLNVVIGVVLVAIAVQVALQ</sequence>
<keyword evidence="4 7" id="KW-1133">Transmembrane helix</keyword>
<dbReference type="PANTHER" id="PTHR30086">
    <property type="entry name" value="ARGININE EXPORTER PROTEIN ARGO"/>
    <property type="match status" value="1"/>
</dbReference>
<evidence type="ECO:0000256" key="3">
    <source>
        <dbReference type="ARBA" id="ARBA00022692"/>
    </source>
</evidence>
<reference evidence="8 9" key="1">
    <citation type="journal article" date="2012" name="Stand. Genomic Sci.">
        <title>Genome sequence of the halotolerant bacterium Corynebacterium halotolerans type strain YIM 70093(T) (= DSM 44683(T)).</title>
        <authorList>
            <person name="Ruckert C."/>
            <person name="Albersmeier A."/>
            <person name="Al-Dilaimi A."/>
            <person name="Niehaus K."/>
            <person name="Szczepanowski R."/>
            <person name="Kalinowski J."/>
        </authorList>
    </citation>
    <scope>NUCLEOTIDE SEQUENCE [LARGE SCALE GENOMIC DNA]</scope>
    <source>
        <strain evidence="8">YIM 70093</strain>
    </source>
</reference>
<comment type="subcellular location">
    <subcellularLocation>
        <location evidence="1">Cell membrane</location>
        <topology evidence="1">Multi-pass membrane protein</topology>
    </subcellularLocation>
</comment>
<feature type="transmembrane region" description="Helical" evidence="7">
    <location>
        <begin position="178"/>
        <end position="199"/>
    </location>
</feature>
<gene>
    <name evidence="8" type="ORF">A605_06420</name>
</gene>
<name>M1NXR1_9CORY</name>
<dbReference type="GO" id="GO:0005886">
    <property type="term" value="C:plasma membrane"/>
    <property type="evidence" value="ECO:0007669"/>
    <property type="project" value="UniProtKB-SubCell"/>
</dbReference>
<organism evidence="8 9">
    <name type="scientific">Corynebacterium halotolerans YIM 70093 = DSM 44683</name>
    <dbReference type="NCBI Taxonomy" id="1121362"/>
    <lineage>
        <taxon>Bacteria</taxon>
        <taxon>Bacillati</taxon>
        <taxon>Actinomycetota</taxon>
        <taxon>Actinomycetes</taxon>
        <taxon>Mycobacteriales</taxon>
        <taxon>Corynebacteriaceae</taxon>
        <taxon>Corynebacterium</taxon>
    </lineage>
</organism>
<dbReference type="EMBL" id="CP003697">
    <property type="protein sequence ID" value="AGF72290.1"/>
    <property type="molecule type" value="Genomic_DNA"/>
</dbReference>
<evidence type="ECO:0000313" key="8">
    <source>
        <dbReference type="EMBL" id="AGF72290.1"/>
    </source>
</evidence>
<keyword evidence="9" id="KW-1185">Reference proteome</keyword>
<evidence type="ECO:0000256" key="2">
    <source>
        <dbReference type="ARBA" id="ARBA00022475"/>
    </source>
</evidence>
<feature type="compositionally biased region" description="Gly residues" evidence="6">
    <location>
        <begin position="107"/>
        <end position="116"/>
    </location>
</feature>
<feature type="transmembrane region" description="Helical" evidence="7">
    <location>
        <begin position="139"/>
        <end position="158"/>
    </location>
</feature>
<dbReference type="PANTHER" id="PTHR30086:SF20">
    <property type="entry name" value="ARGININE EXPORTER PROTEIN ARGO-RELATED"/>
    <property type="match status" value="1"/>
</dbReference>
<keyword evidence="2" id="KW-1003">Cell membrane</keyword>
<dbReference type="Pfam" id="PF01810">
    <property type="entry name" value="LysE"/>
    <property type="match status" value="1"/>
</dbReference>
<evidence type="ECO:0000313" key="9">
    <source>
        <dbReference type="Proteomes" id="UP000011723"/>
    </source>
</evidence>
<dbReference type="GO" id="GO:0015171">
    <property type="term" value="F:amino acid transmembrane transporter activity"/>
    <property type="evidence" value="ECO:0007669"/>
    <property type="project" value="TreeGrafter"/>
</dbReference>
<dbReference type="STRING" id="1121362.A605_06420"/>
<dbReference type="eggNOG" id="COG1279">
    <property type="taxonomic scope" value="Bacteria"/>
</dbReference>
<evidence type="ECO:0000256" key="1">
    <source>
        <dbReference type="ARBA" id="ARBA00004651"/>
    </source>
</evidence>
<dbReference type="InterPro" id="IPR001123">
    <property type="entry name" value="LeuE-type"/>
</dbReference>